<keyword evidence="3 14" id="KW-0813">Transport</keyword>
<evidence type="ECO:0000256" key="9">
    <source>
        <dbReference type="ARBA" id="ARBA00022989"/>
    </source>
</evidence>
<keyword evidence="13" id="KW-0040">ANK repeat</keyword>
<keyword evidence="11 14" id="KW-0472">Membrane</keyword>
<feature type="repeat" description="ANK" evidence="13">
    <location>
        <begin position="592"/>
        <end position="624"/>
    </location>
</feature>
<keyword evidence="10 14" id="KW-0406">Ion transport</keyword>
<name>A0AA88WF77_9ASTE</name>
<dbReference type="Pfam" id="PF00027">
    <property type="entry name" value="cNMP_binding"/>
    <property type="match status" value="1"/>
</dbReference>
<dbReference type="CDD" id="cd00038">
    <property type="entry name" value="CAP_ED"/>
    <property type="match status" value="1"/>
</dbReference>
<dbReference type="GO" id="GO:0034702">
    <property type="term" value="C:monoatomic ion channel complex"/>
    <property type="evidence" value="ECO:0007669"/>
    <property type="project" value="UniProtKB-KW"/>
</dbReference>
<keyword evidence="5 14" id="KW-0812">Transmembrane</keyword>
<dbReference type="Gene3D" id="1.25.40.20">
    <property type="entry name" value="Ankyrin repeat-containing domain"/>
    <property type="match status" value="1"/>
</dbReference>
<keyword evidence="9 14" id="KW-1133">Transmembrane helix</keyword>
<dbReference type="SUPFAM" id="SSF81324">
    <property type="entry name" value="Voltage-gated potassium channels"/>
    <property type="match status" value="1"/>
</dbReference>
<comment type="subunit">
    <text evidence="14">The potassium channel is composed of a homo- or heterotetrameric complex of pore-forming subunits.</text>
</comment>
<comment type="caution">
    <text evidence="14">Lacks conserved residue(s) required for the propagation of feature annotation.</text>
</comment>
<feature type="transmembrane region" description="Helical" evidence="14">
    <location>
        <begin position="108"/>
        <end position="126"/>
    </location>
</feature>
<dbReference type="AlphaFoldDB" id="A0AA88WF77"/>
<organism evidence="17 18">
    <name type="scientific">Escallonia herrerae</name>
    <dbReference type="NCBI Taxonomy" id="1293975"/>
    <lineage>
        <taxon>Eukaryota</taxon>
        <taxon>Viridiplantae</taxon>
        <taxon>Streptophyta</taxon>
        <taxon>Embryophyta</taxon>
        <taxon>Tracheophyta</taxon>
        <taxon>Spermatophyta</taxon>
        <taxon>Magnoliopsida</taxon>
        <taxon>eudicotyledons</taxon>
        <taxon>Gunneridae</taxon>
        <taxon>Pentapetalae</taxon>
        <taxon>asterids</taxon>
        <taxon>campanulids</taxon>
        <taxon>Escalloniales</taxon>
        <taxon>Escalloniaceae</taxon>
        <taxon>Escallonia</taxon>
    </lineage>
</organism>
<dbReference type="Pfam" id="PF11834">
    <property type="entry name" value="KHA"/>
    <property type="match status" value="1"/>
</dbReference>
<dbReference type="EMBL" id="JAVXUP010000533">
    <property type="protein sequence ID" value="KAK3025734.1"/>
    <property type="molecule type" value="Genomic_DNA"/>
</dbReference>
<evidence type="ECO:0000256" key="13">
    <source>
        <dbReference type="PROSITE-ProRule" id="PRU00023"/>
    </source>
</evidence>
<accession>A0AA88WF77</accession>
<dbReference type="SUPFAM" id="SSF51206">
    <property type="entry name" value="cAMP-binding domain-like"/>
    <property type="match status" value="1"/>
</dbReference>
<dbReference type="InterPro" id="IPR036770">
    <property type="entry name" value="Ankyrin_rpt-contain_sf"/>
</dbReference>
<evidence type="ECO:0000256" key="8">
    <source>
        <dbReference type="ARBA" id="ARBA00022958"/>
    </source>
</evidence>
<dbReference type="InterPro" id="IPR005821">
    <property type="entry name" value="Ion_trans_dom"/>
</dbReference>
<evidence type="ECO:0000256" key="14">
    <source>
        <dbReference type="RuleBase" id="RU369015"/>
    </source>
</evidence>
<dbReference type="InterPro" id="IPR014710">
    <property type="entry name" value="RmlC-like_jellyroll"/>
</dbReference>
<evidence type="ECO:0000259" key="15">
    <source>
        <dbReference type="PROSITE" id="PS50042"/>
    </source>
</evidence>
<evidence type="ECO:0000313" key="17">
    <source>
        <dbReference type="EMBL" id="KAK3025734.1"/>
    </source>
</evidence>
<feature type="transmembrane region" description="Helical" evidence="14">
    <location>
        <begin position="277"/>
        <end position="296"/>
    </location>
</feature>
<feature type="repeat" description="ANK" evidence="13">
    <location>
        <begin position="689"/>
        <end position="721"/>
    </location>
</feature>
<dbReference type="SUPFAM" id="SSF48403">
    <property type="entry name" value="Ankyrin repeat"/>
    <property type="match status" value="1"/>
</dbReference>
<dbReference type="Pfam" id="PF12796">
    <property type="entry name" value="Ank_2"/>
    <property type="match status" value="2"/>
</dbReference>
<evidence type="ECO:0000313" key="18">
    <source>
        <dbReference type="Proteomes" id="UP001188597"/>
    </source>
</evidence>
<evidence type="ECO:0000256" key="4">
    <source>
        <dbReference type="ARBA" id="ARBA00022538"/>
    </source>
</evidence>
<evidence type="ECO:0000256" key="1">
    <source>
        <dbReference type="ARBA" id="ARBA00004141"/>
    </source>
</evidence>
<dbReference type="PROSITE" id="PS50088">
    <property type="entry name" value="ANK_REPEAT"/>
    <property type="match status" value="3"/>
</dbReference>
<feature type="transmembrane region" description="Helical" evidence="14">
    <location>
        <begin position="70"/>
        <end position="88"/>
    </location>
</feature>
<dbReference type="PROSITE" id="PS51490">
    <property type="entry name" value="KHA"/>
    <property type="match status" value="1"/>
</dbReference>
<keyword evidence="8 14" id="KW-0630">Potassium</keyword>
<dbReference type="PROSITE" id="PS50297">
    <property type="entry name" value="ANK_REP_REGION"/>
    <property type="match status" value="2"/>
</dbReference>
<comment type="subcellular location">
    <subcellularLocation>
        <location evidence="1 14">Membrane</location>
        <topology evidence="1 14">Multi-pass membrane protein</topology>
    </subcellularLocation>
</comment>
<feature type="repeat" description="ANK" evidence="13">
    <location>
        <begin position="625"/>
        <end position="657"/>
    </location>
</feature>
<dbReference type="InterPro" id="IPR002110">
    <property type="entry name" value="Ankyrin_rpt"/>
</dbReference>
<comment type="caution">
    <text evidence="17">The sequence shown here is derived from an EMBL/GenBank/DDBJ whole genome shotgun (WGS) entry which is preliminary data.</text>
</comment>
<dbReference type="InterPro" id="IPR000595">
    <property type="entry name" value="cNMP-bd_dom"/>
</dbReference>
<evidence type="ECO:0000256" key="5">
    <source>
        <dbReference type="ARBA" id="ARBA00022692"/>
    </source>
</evidence>
<evidence type="ECO:0000256" key="11">
    <source>
        <dbReference type="ARBA" id="ARBA00023136"/>
    </source>
</evidence>
<dbReference type="PRINTS" id="PR01415">
    <property type="entry name" value="ANKYRIN"/>
</dbReference>
<dbReference type="PRINTS" id="PR01463">
    <property type="entry name" value="EAGCHANLFMLY"/>
</dbReference>
<protein>
    <recommendedName>
        <fullName evidence="14">Potassium channel</fullName>
    </recommendedName>
</protein>
<sequence length="916" mass="102519">MEGLYGNSSNKKVGGIFSASMCGRAQELEQMSRDGSHYSLSTGILPSLGARSNRRIQLRRFTVSPYDRRYRAWETFLVILVVYTAWVSPFEFGFLDKPRGPLSIADNVVNGFFAVDIILTFFVAYLDRSSYLLVDDRKQIAWKYASTWLALDVISTIPSELAMKISPKPFRTYGLFNMLRLWRLRRVSALFARLEKDRNFNYFWVRCAKLICVSSHLEVLEIFSEKVMWITDVNVLVTLFAVHCAACFYYLLADRYPNPKKTWIGYPDGLFHDWSLWIRYVTSMYWSIVTLTTVGYGDLHAQNTREMIFVLFYMLFNLGLTSYLIGNMTNLVVHGTSRTRQFRDTIQAASSFALRNQLPVRLQDQMLAHLCLKYRTDSEGLQQQETLDSLPKAIRSSISHFLFYGLVEKVYLFQGVSNDLLFQLVSEMKAEYFPPKEDVILQNEAPTDFYILVSGAVDLLVLKNGGEQVVGEARNGQLCGEIGVLCYRPQLYTVRTKRLSQLLRLNRTTFLNIIQANVGDGTIIMNNLLQHLRDNLSGDPFIEGVLLETENMLARGRMDLPLSLCFAALRADDLLLHQLLRRGLDANESDNNGRTALHIAASKGNENCVLLLLDYGADPNSRDSEGSVPLWEAILGNHEAVAKILADNGANITSGDVGLFACTAAEKNNLELLKEIVQYGGDVTCPTSNGKTALHVAVCEGNAEIVKFLLDQGADIDKGGEDGWTARDLADQQGHEEIQVLFQSRKEMKRAESFAAPREQKHGVRFLGRFKSEPAIVPVHQEGMSLAADGSWGKSRPRRRSSNFHNSLFGIMSAAQSGDNGLNLAVNQTKVARTGRVTVSCPEKGDAAGKLVLLPQSFQELLDIGTKKFGFLPARILSRDGAEIDDTDLIRDGDHLVFVSDGITEGRNSQNGGISR</sequence>
<dbReference type="Gene3D" id="2.60.120.10">
    <property type="entry name" value="Jelly Rolls"/>
    <property type="match status" value="1"/>
</dbReference>
<evidence type="ECO:0000256" key="7">
    <source>
        <dbReference type="ARBA" id="ARBA00022882"/>
    </source>
</evidence>
<dbReference type="GO" id="GO:0005249">
    <property type="term" value="F:voltage-gated potassium channel activity"/>
    <property type="evidence" value="ECO:0007669"/>
    <property type="project" value="UniProtKB-UniRule"/>
</dbReference>
<dbReference type="Pfam" id="PF00520">
    <property type="entry name" value="Ion_trans"/>
    <property type="match status" value="2"/>
</dbReference>
<dbReference type="InterPro" id="IPR003938">
    <property type="entry name" value="K_chnl_volt-dep_EAG/ELK/ERG"/>
</dbReference>
<reference evidence="17" key="1">
    <citation type="submission" date="2022-12" db="EMBL/GenBank/DDBJ databases">
        <title>Draft genome assemblies for two species of Escallonia (Escalloniales).</title>
        <authorList>
            <person name="Chanderbali A."/>
            <person name="Dervinis C."/>
            <person name="Anghel I."/>
            <person name="Soltis D."/>
            <person name="Soltis P."/>
            <person name="Zapata F."/>
        </authorList>
    </citation>
    <scope>NUCLEOTIDE SEQUENCE</scope>
    <source>
        <strain evidence="17">UCBG64.0493</strain>
        <tissue evidence="17">Leaf</tissue>
    </source>
</reference>
<feature type="transmembrane region" description="Helical" evidence="14">
    <location>
        <begin position="308"/>
        <end position="326"/>
    </location>
</feature>
<dbReference type="FunFam" id="2.60.120.10:FF:000074">
    <property type="entry name" value="Potassium channel KAT2"/>
    <property type="match status" value="1"/>
</dbReference>
<keyword evidence="18" id="KW-1185">Reference proteome</keyword>
<dbReference type="PANTHER" id="PTHR45743">
    <property type="entry name" value="POTASSIUM CHANNEL AKT1"/>
    <property type="match status" value="1"/>
</dbReference>
<dbReference type="InterPro" id="IPR045319">
    <property type="entry name" value="KAT/AKT"/>
</dbReference>
<feature type="domain" description="KHA" evidence="16">
    <location>
        <begin position="836"/>
        <end position="916"/>
    </location>
</feature>
<keyword evidence="7 14" id="KW-0851">Voltage-gated channel</keyword>
<keyword evidence="4 14" id="KW-0633">Potassium transport</keyword>
<dbReference type="PROSITE" id="PS50042">
    <property type="entry name" value="CNMP_BINDING_3"/>
    <property type="match status" value="1"/>
</dbReference>
<evidence type="ECO:0000256" key="2">
    <source>
        <dbReference type="ARBA" id="ARBA00007929"/>
    </source>
</evidence>
<dbReference type="InterPro" id="IPR018490">
    <property type="entry name" value="cNMP-bd_dom_sf"/>
</dbReference>
<dbReference type="PANTHER" id="PTHR45743:SF2">
    <property type="entry name" value="POTASSIUM CHANNEL AKT1"/>
    <property type="match status" value="1"/>
</dbReference>
<evidence type="ECO:0000256" key="6">
    <source>
        <dbReference type="ARBA" id="ARBA00022826"/>
    </source>
</evidence>
<dbReference type="Gene3D" id="1.10.287.70">
    <property type="match status" value="1"/>
</dbReference>
<evidence type="ECO:0000259" key="16">
    <source>
        <dbReference type="PROSITE" id="PS51490"/>
    </source>
</evidence>
<feature type="transmembrane region" description="Helical" evidence="14">
    <location>
        <begin position="233"/>
        <end position="252"/>
    </location>
</feature>
<feature type="domain" description="Cyclic nucleotide-binding" evidence="15">
    <location>
        <begin position="412"/>
        <end position="514"/>
    </location>
</feature>
<dbReference type="SMART" id="SM00248">
    <property type="entry name" value="ANK"/>
    <property type="match status" value="5"/>
</dbReference>
<comment type="domain">
    <text evidence="14">The KHA domain (rich in hydrophobic and acidic residues) present in the C-terminal part is likely to be important for tetramerization.</text>
</comment>
<dbReference type="InterPro" id="IPR021789">
    <property type="entry name" value="KHA_dom"/>
</dbReference>
<keyword evidence="6 14" id="KW-0631">Potassium channel</keyword>
<dbReference type="SMART" id="SM00100">
    <property type="entry name" value="cNMP"/>
    <property type="match status" value="1"/>
</dbReference>
<comment type="domain">
    <text evidence="14">The segment S4 is probably the voltage-sensor and is characterized by a series of positively charged amino acids. The pore-forming region H5 is enclosed by the transmembrane segments S5 and S6 in the Shaker-type (1P/6TM) and contains the GYGD signature motif which seems to be involved in potassium selectivity.</text>
</comment>
<proteinExistence type="inferred from homology"/>
<evidence type="ECO:0000256" key="12">
    <source>
        <dbReference type="ARBA" id="ARBA00023303"/>
    </source>
</evidence>
<dbReference type="Proteomes" id="UP001188597">
    <property type="component" value="Unassembled WGS sequence"/>
</dbReference>
<comment type="similarity">
    <text evidence="2 14">Belongs to the potassium channel family. Plant (TC 1.A.1.4) subfamily.</text>
</comment>
<evidence type="ECO:0000256" key="10">
    <source>
        <dbReference type="ARBA" id="ARBA00023065"/>
    </source>
</evidence>
<evidence type="ECO:0000256" key="3">
    <source>
        <dbReference type="ARBA" id="ARBA00022448"/>
    </source>
</evidence>
<keyword evidence="12 14" id="KW-0407">Ion channel</keyword>
<gene>
    <name evidence="17" type="ORF">RJ639_042503</name>
</gene>
<comment type="function">
    <text evidence="14">Potassium channel.</text>
</comment>